<dbReference type="Proteomes" id="UP000694844">
    <property type="component" value="Chromosome 9"/>
</dbReference>
<dbReference type="OrthoDB" id="10045083at2759"/>
<evidence type="ECO:0000313" key="2">
    <source>
        <dbReference type="RefSeq" id="XP_022310035.1"/>
    </source>
</evidence>
<gene>
    <name evidence="2" type="primary">LOC111115550</name>
</gene>
<organism evidence="1 2">
    <name type="scientific">Crassostrea virginica</name>
    <name type="common">Eastern oyster</name>
    <dbReference type="NCBI Taxonomy" id="6565"/>
    <lineage>
        <taxon>Eukaryota</taxon>
        <taxon>Metazoa</taxon>
        <taxon>Spiralia</taxon>
        <taxon>Lophotrochozoa</taxon>
        <taxon>Mollusca</taxon>
        <taxon>Bivalvia</taxon>
        <taxon>Autobranchia</taxon>
        <taxon>Pteriomorphia</taxon>
        <taxon>Ostreida</taxon>
        <taxon>Ostreoidea</taxon>
        <taxon>Ostreidae</taxon>
        <taxon>Crassostrea</taxon>
    </lineage>
</organism>
<dbReference type="KEGG" id="cvn:111115550"/>
<proteinExistence type="predicted"/>
<dbReference type="GeneID" id="111115550"/>
<name>A0A8B8C373_CRAVI</name>
<keyword evidence="1" id="KW-1185">Reference proteome</keyword>
<accession>A0A8B8C373</accession>
<dbReference type="AlphaFoldDB" id="A0A8B8C373"/>
<sequence>MSCDHIHSTTCDQCEQLRELEAELLQCTSSKLPWIADSVPQEIEHIHNWKKHIVRTINQDQSKLNILQGLQSHQVLIIMDWAMKFLPRKYREKQSDWFGQRGKNWHVSVIIFKASSGELRHRTYTHIFESAKQDWFCVASILEHTLHTIRQQMPHIEEACIRSDNAGCYHCAPLWLTIPGLSERTGIYIKNYCYSEAQSGKSYCDAKIAHMRTKMKTYVATGHDILTAIDMKTAIDDGKGVVGCQVCVGKIDVSKQVISGHKMKNITLYNEVDFHSSGMTMRQAYGIGPGITFSNDEIKSFSTTQGETGFDLINDFSVPYAQEGKVHEKQPPTSSSVVEFTTGLFMY</sequence>
<protein>
    <submittedName>
        <fullName evidence="2">Uncharacterized protein LOC111115550 isoform X1</fullName>
    </submittedName>
</protein>
<dbReference type="PANTHER" id="PTHR33845">
    <property type="entry name" value="C2H2-TYPE DOMAIN-CONTAINING PROTEIN"/>
    <property type="match status" value="1"/>
</dbReference>
<dbReference type="RefSeq" id="XP_022310035.1">
    <property type="nucleotide sequence ID" value="XM_022454327.1"/>
</dbReference>
<dbReference type="PANTHER" id="PTHR33845:SF1">
    <property type="entry name" value="C2H2-TYPE DOMAIN-CONTAINING PROTEIN"/>
    <property type="match status" value="1"/>
</dbReference>
<evidence type="ECO:0000313" key="1">
    <source>
        <dbReference type="Proteomes" id="UP000694844"/>
    </source>
</evidence>
<reference evidence="2" key="1">
    <citation type="submission" date="2025-08" db="UniProtKB">
        <authorList>
            <consortium name="RefSeq"/>
        </authorList>
    </citation>
    <scope>IDENTIFICATION</scope>
    <source>
        <tissue evidence="2">Whole sample</tissue>
    </source>
</reference>